<dbReference type="PROSITE" id="PS50110">
    <property type="entry name" value="RESPONSE_REGULATORY"/>
    <property type="match status" value="2"/>
</dbReference>
<dbReference type="InterPro" id="IPR004358">
    <property type="entry name" value="Sig_transdc_His_kin-like_C"/>
</dbReference>
<evidence type="ECO:0000256" key="7">
    <source>
        <dbReference type="ARBA" id="ARBA00022553"/>
    </source>
</evidence>
<dbReference type="InterPro" id="IPR003594">
    <property type="entry name" value="HATPase_dom"/>
</dbReference>
<dbReference type="CDD" id="cd00130">
    <property type="entry name" value="PAS"/>
    <property type="match status" value="1"/>
</dbReference>
<dbReference type="InterPro" id="IPR036890">
    <property type="entry name" value="HATPase_C_sf"/>
</dbReference>
<evidence type="ECO:0000256" key="20">
    <source>
        <dbReference type="ARBA" id="ARBA00068150"/>
    </source>
</evidence>
<dbReference type="GO" id="GO:0005524">
    <property type="term" value="F:ATP binding"/>
    <property type="evidence" value="ECO:0007669"/>
    <property type="project" value="UniProtKB-KW"/>
</dbReference>
<comment type="function">
    <text evidence="18">Member of the two-component regulatory system BvgS/BvgA. Phosphorylates BvgA via a four-step phosphorelay in response to environmental signals.</text>
</comment>
<dbReference type="SUPFAM" id="SSF47226">
    <property type="entry name" value="Histidine-containing phosphotransfer domain, HPT domain"/>
    <property type="match status" value="1"/>
</dbReference>
<dbReference type="Gene3D" id="1.20.120.160">
    <property type="entry name" value="HPT domain"/>
    <property type="match status" value="1"/>
</dbReference>
<evidence type="ECO:0000256" key="11">
    <source>
        <dbReference type="ARBA" id="ARBA00022741"/>
    </source>
</evidence>
<feature type="domain" description="Histidine kinase" evidence="24">
    <location>
        <begin position="487"/>
        <end position="708"/>
    </location>
</feature>
<comment type="subcellular location">
    <subcellularLocation>
        <location evidence="3">Cell membrane</location>
        <topology evidence="3">Multi-pass membrane protein</topology>
    </subcellularLocation>
    <subcellularLocation>
        <location evidence="2">Cytoplasm</location>
    </subcellularLocation>
</comment>
<dbReference type="SMART" id="SM00091">
    <property type="entry name" value="PAS"/>
    <property type="match status" value="1"/>
</dbReference>
<evidence type="ECO:0000256" key="8">
    <source>
        <dbReference type="ARBA" id="ARBA00022679"/>
    </source>
</evidence>
<dbReference type="SMART" id="SM00388">
    <property type="entry name" value="HisKA"/>
    <property type="match status" value="1"/>
</dbReference>
<keyword evidence="10" id="KW-0732">Signal</keyword>
<evidence type="ECO:0000256" key="16">
    <source>
        <dbReference type="ARBA" id="ARBA00023026"/>
    </source>
</evidence>
<feature type="transmembrane region" description="Helical" evidence="23">
    <location>
        <begin position="12"/>
        <end position="32"/>
    </location>
</feature>
<dbReference type="PRINTS" id="PR00344">
    <property type="entry name" value="BCTRLSENSOR"/>
</dbReference>
<dbReference type="InterPro" id="IPR000014">
    <property type="entry name" value="PAS"/>
</dbReference>
<keyword evidence="14 23" id="KW-1133">Transmembrane helix</keyword>
<gene>
    <name evidence="27" type="ORF">SAMN02982985_04232</name>
</gene>
<evidence type="ECO:0000256" key="22">
    <source>
        <dbReference type="PROSITE-ProRule" id="PRU00169"/>
    </source>
</evidence>
<dbReference type="FunFam" id="3.30.450.20:FF:000099">
    <property type="entry name" value="Sensory box sensor histidine kinase"/>
    <property type="match status" value="1"/>
</dbReference>
<dbReference type="Pfam" id="PF00512">
    <property type="entry name" value="HisKA"/>
    <property type="match status" value="1"/>
</dbReference>
<name>A0A1I4R7J9_9BURK</name>
<feature type="domain" description="Response regulatory" evidence="25">
    <location>
        <begin position="726"/>
        <end position="856"/>
    </location>
</feature>
<dbReference type="CDD" id="cd17546">
    <property type="entry name" value="REC_hyHK_CKI1_RcsC-like"/>
    <property type="match status" value="2"/>
</dbReference>
<dbReference type="InterPro" id="IPR035965">
    <property type="entry name" value="PAS-like_dom_sf"/>
</dbReference>
<evidence type="ECO:0000259" key="24">
    <source>
        <dbReference type="PROSITE" id="PS50109"/>
    </source>
</evidence>
<dbReference type="NCBIfam" id="TIGR00229">
    <property type="entry name" value="sensory_box"/>
    <property type="match status" value="1"/>
</dbReference>
<keyword evidence="28" id="KW-1185">Reference proteome</keyword>
<evidence type="ECO:0000256" key="21">
    <source>
        <dbReference type="ARBA" id="ARBA00070152"/>
    </source>
</evidence>
<evidence type="ECO:0000256" key="2">
    <source>
        <dbReference type="ARBA" id="ARBA00004496"/>
    </source>
</evidence>
<dbReference type="InterPro" id="IPR011006">
    <property type="entry name" value="CheY-like_superfamily"/>
</dbReference>
<dbReference type="InterPro" id="IPR001789">
    <property type="entry name" value="Sig_transdc_resp-reg_receiver"/>
</dbReference>
<dbReference type="GO" id="GO:0032991">
    <property type="term" value="C:protein-containing complex"/>
    <property type="evidence" value="ECO:0007669"/>
    <property type="project" value="UniProtKB-ARBA"/>
</dbReference>
<dbReference type="Gene3D" id="3.30.565.10">
    <property type="entry name" value="Histidine kinase-like ATPase, C-terminal domain"/>
    <property type="match status" value="1"/>
</dbReference>
<keyword evidence="6" id="KW-0963">Cytoplasm</keyword>
<dbReference type="SUPFAM" id="SSF47384">
    <property type="entry name" value="Homodimeric domain of signal transducing histidine kinase"/>
    <property type="match status" value="1"/>
</dbReference>
<dbReference type="GO" id="GO:0005737">
    <property type="term" value="C:cytoplasm"/>
    <property type="evidence" value="ECO:0007669"/>
    <property type="project" value="UniProtKB-SubCell"/>
</dbReference>
<dbReference type="InterPro" id="IPR036641">
    <property type="entry name" value="HPT_dom_sf"/>
</dbReference>
<evidence type="ECO:0000256" key="9">
    <source>
        <dbReference type="ARBA" id="ARBA00022692"/>
    </source>
</evidence>
<dbReference type="PANTHER" id="PTHR45339:SF1">
    <property type="entry name" value="HYBRID SIGNAL TRANSDUCTION HISTIDINE KINASE J"/>
    <property type="match status" value="1"/>
</dbReference>
<dbReference type="RefSeq" id="WP_093389685.1">
    <property type="nucleotide sequence ID" value="NZ_FOTW01000021.1"/>
</dbReference>
<dbReference type="AlphaFoldDB" id="A0A1I4R7J9"/>
<organism evidence="27 28">
    <name type="scientific">Rugamonas rubra</name>
    <dbReference type="NCBI Taxonomy" id="758825"/>
    <lineage>
        <taxon>Bacteria</taxon>
        <taxon>Pseudomonadati</taxon>
        <taxon>Pseudomonadota</taxon>
        <taxon>Betaproteobacteria</taxon>
        <taxon>Burkholderiales</taxon>
        <taxon>Oxalobacteraceae</taxon>
        <taxon>Telluria group</taxon>
        <taxon>Rugamonas</taxon>
    </lineage>
</organism>
<dbReference type="Pfam" id="PF00072">
    <property type="entry name" value="Response_reg"/>
    <property type="match status" value="2"/>
</dbReference>
<evidence type="ECO:0000313" key="28">
    <source>
        <dbReference type="Proteomes" id="UP000199470"/>
    </source>
</evidence>
<keyword evidence="17 23" id="KW-0472">Membrane</keyword>
<dbReference type="SMART" id="SM00387">
    <property type="entry name" value="HATPase_c"/>
    <property type="match status" value="1"/>
</dbReference>
<protein>
    <recommendedName>
        <fullName evidence="20">Sensory/regulatory protein RpfC</fullName>
        <ecNumber evidence="4">2.7.13.3</ecNumber>
    </recommendedName>
    <alternativeName>
        <fullName evidence="21">Virulence sensor protein BvgS</fullName>
    </alternativeName>
</protein>
<dbReference type="PROSITE" id="PS50113">
    <property type="entry name" value="PAC"/>
    <property type="match status" value="1"/>
</dbReference>
<dbReference type="OrthoDB" id="5290456at2"/>
<comment type="catalytic activity">
    <reaction evidence="1">
        <text>ATP + protein L-histidine = ADP + protein N-phospho-L-histidine.</text>
        <dbReference type="EC" id="2.7.13.3"/>
    </reaction>
</comment>
<dbReference type="CDD" id="cd16922">
    <property type="entry name" value="HATPase_EvgS-ArcB-TorS-like"/>
    <property type="match status" value="1"/>
</dbReference>
<reference evidence="27 28" key="1">
    <citation type="submission" date="2016-10" db="EMBL/GenBank/DDBJ databases">
        <authorList>
            <person name="de Groot N.N."/>
        </authorList>
    </citation>
    <scope>NUCLEOTIDE SEQUENCE [LARGE SCALE GENOMIC DNA]</scope>
    <source>
        <strain evidence="27 28">ATCC 43154</strain>
    </source>
</reference>
<dbReference type="EMBL" id="FOTW01000021">
    <property type="protein sequence ID" value="SFM48274.1"/>
    <property type="molecule type" value="Genomic_DNA"/>
</dbReference>
<evidence type="ECO:0000256" key="3">
    <source>
        <dbReference type="ARBA" id="ARBA00004651"/>
    </source>
</evidence>
<dbReference type="PROSITE" id="PS50109">
    <property type="entry name" value="HIS_KIN"/>
    <property type="match status" value="1"/>
</dbReference>
<evidence type="ECO:0000256" key="6">
    <source>
        <dbReference type="ARBA" id="ARBA00022490"/>
    </source>
</evidence>
<keyword evidence="11" id="KW-0547">Nucleotide-binding</keyword>
<evidence type="ECO:0000313" key="27">
    <source>
        <dbReference type="EMBL" id="SFM48274.1"/>
    </source>
</evidence>
<dbReference type="InterPro" id="IPR008207">
    <property type="entry name" value="Sig_transdc_His_kin_Hpt_dom"/>
</dbReference>
<sequence>MTVDTLRKLSKLFALLVAAVLAVLVLVSAFVLHNLYQSQQRYQGNAEDTSRNLAISLENFLHSHFQEVDLAMRRAASEFRTLHSERRFDDATFSAFLRGLKERLPQADAVRGSDRDGRVIYGEKIDLANPQNLSIREFYQRSKTERELVFGVPVKSRISGEWVFPLMYALTLPDGGFGGTAYVNLNNSRITELFSSLNVGEHGVIILIDQQRRVLHRYPESSAMQTGSQVALSAETGGILASGQRRATYSAVSVRDGRERVVSVERIGGYPIFVVVGLANQDFLTPWRKEARDDAIFLAALYVLAGGLLLGVRAALRRQGQALQQLLQKDQALQGSLAALTQSEQRWRSLTEGLPQMVWTLTPQRRFEFLSHHWQDFTGIDTVTLLAGAAWFDILHADDRGRIDAAWAAALAAGGEFRCDCRLRRADGAWRVFDHHALPQRDPAGRLLCWVGSSTDITAAREAHVQLSQAKDAALAAGRAKSEFVANMSHEIRTPMNAVLGMLQLLQQTALAPRQQDYAVKAEAAARSLLSLLNDILDFSKVEAGKLTLDCHPFSVDKLLRDLSVILSANIGDKDVEVLFQIDPALPKWVSGDALRLQQILLNLSGNAIKFTAHGEVLLSVRLLARDEAGLRLAFSIRDTGIGISAEQCERIFEGFSQAEASTARRYGGSGLGLAISQRLVRLMGGELSVDSTPGLGSVFEFVVVLQPAATPAALLADPTLLQQLDCLVVDDNPSARQVLAEMAQSFGWLVETAADGAAALAALARRGPARPYDVIFVDWRMPQLDGWDTAVRLRQMLPAGAGPLIIMVTAYDREMLAQKQHDQPVQHEAAGATLDGVLVKPVTASMLFDAVADAKLGQRRSAPAATAAAQPAPSRRRLDGLRLLLVEDNPANQQVARELLGYEGAEVALANCGQAAIDAVRDGAPPDLILMDIQMPDMDGYHATRAIRALLGWRTPPIVAMTANALASDRAAALAAGMVDHVGKPFDLDQLVAVILAHGPDGAGGGDASGAGGSDAAGGPAAPREVAVLNGGAALKRMGGLSQLYLLALRDFAGEAGRIGALLLGAIERQDLAAARPLLHVLKGLAGTVGAEQLAGLAAAAETAAVPDGWVALGSVLAAIPPALGAIEQLAAELEGAAASGAAG</sequence>
<feature type="domain" description="Response regulatory" evidence="25">
    <location>
        <begin position="883"/>
        <end position="1000"/>
    </location>
</feature>
<dbReference type="Pfam" id="PF01627">
    <property type="entry name" value="Hpt"/>
    <property type="match status" value="1"/>
</dbReference>
<keyword evidence="15" id="KW-0902">Two-component regulatory system</keyword>
<feature type="modified residue" description="4-aspartylphosphate" evidence="22">
    <location>
        <position position="779"/>
    </location>
</feature>
<evidence type="ECO:0000256" key="19">
    <source>
        <dbReference type="ARBA" id="ARBA00064003"/>
    </source>
</evidence>
<dbReference type="PANTHER" id="PTHR45339">
    <property type="entry name" value="HYBRID SIGNAL TRANSDUCTION HISTIDINE KINASE J"/>
    <property type="match status" value="1"/>
</dbReference>
<dbReference type="InterPro" id="IPR013655">
    <property type="entry name" value="PAS_fold_3"/>
</dbReference>
<evidence type="ECO:0000256" key="17">
    <source>
        <dbReference type="ARBA" id="ARBA00023136"/>
    </source>
</evidence>
<dbReference type="Pfam" id="PF02518">
    <property type="entry name" value="HATPase_c"/>
    <property type="match status" value="1"/>
</dbReference>
<comment type="subunit">
    <text evidence="19">At low DSF concentrations, interacts with RpfF.</text>
</comment>
<keyword evidence="5" id="KW-1003">Cell membrane</keyword>
<dbReference type="SMART" id="SM00086">
    <property type="entry name" value="PAC"/>
    <property type="match status" value="1"/>
</dbReference>
<dbReference type="Gene3D" id="3.30.450.20">
    <property type="entry name" value="PAS domain"/>
    <property type="match status" value="3"/>
</dbReference>
<evidence type="ECO:0000256" key="13">
    <source>
        <dbReference type="ARBA" id="ARBA00022840"/>
    </source>
</evidence>
<evidence type="ECO:0000256" key="4">
    <source>
        <dbReference type="ARBA" id="ARBA00012438"/>
    </source>
</evidence>
<feature type="domain" description="PAC" evidence="26">
    <location>
        <begin position="417"/>
        <end position="469"/>
    </location>
</feature>
<evidence type="ECO:0000256" key="14">
    <source>
        <dbReference type="ARBA" id="ARBA00022989"/>
    </source>
</evidence>
<dbReference type="FunFam" id="3.30.565.10:FF:000010">
    <property type="entry name" value="Sensor histidine kinase RcsC"/>
    <property type="match status" value="1"/>
</dbReference>
<dbReference type="GO" id="GO:0005886">
    <property type="term" value="C:plasma membrane"/>
    <property type="evidence" value="ECO:0007669"/>
    <property type="project" value="UniProtKB-SubCell"/>
</dbReference>
<dbReference type="CDD" id="cd00082">
    <property type="entry name" value="HisKA"/>
    <property type="match status" value="1"/>
</dbReference>
<keyword evidence="16" id="KW-0843">Virulence</keyword>
<dbReference type="GO" id="GO:0000155">
    <property type="term" value="F:phosphorelay sensor kinase activity"/>
    <property type="evidence" value="ECO:0007669"/>
    <property type="project" value="InterPro"/>
</dbReference>
<feature type="transmembrane region" description="Helical" evidence="23">
    <location>
        <begin position="295"/>
        <end position="316"/>
    </location>
</feature>
<dbReference type="SMART" id="SM00448">
    <property type="entry name" value="REC"/>
    <property type="match status" value="2"/>
</dbReference>
<evidence type="ECO:0000256" key="15">
    <source>
        <dbReference type="ARBA" id="ARBA00023012"/>
    </source>
</evidence>
<evidence type="ECO:0000256" key="1">
    <source>
        <dbReference type="ARBA" id="ARBA00000085"/>
    </source>
</evidence>
<dbReference type="Pfam" id="PF08447">
    <property type="entry name" value="PAS_3"/>
    <property type="match status" value="1"/>
</dbReference>
<evidence type="ECO:0000256" key="5">
    <source>
        <dbReference type="ARBA" id="ARBA00022475"/>
    </source>
</evidence>
<evidence type="ECO:0000259" key="26">
    <source>
        <dbReference type="PROSITE" id="PS50113"/>
    </source>
</evidence>
<evidence type="ECO:0000256" key="23">
    <source>
        <dbReference type="SAM" id="Phobius"/>
    </source>
</evidence>
<keyword evidence="12" id="KW-0418">Kinase</keyword>
<dbReference type="Proteomes" id="UP000199470">
    <property type="component" value="Unassembled WGS sequence"/>
</dbReference>
<dbReference type="InterPro" id="IPR005467">
    <property type="entry name" value="His_kinase_dom"/>
</dbReference>
<keyword evidence="9 23" id="KW-0812">Transmembrane</keyword>
<feature type="modified residue" description="4-aspartylphosphate" evidence="22">
    <location>
        <position position="933"/>
    </location>
</feature>
<evidence type="ECO:0000256" key="12">
    <source>
        <dbReference type="ARBA" id="ARBA00022777"/>
    </source>
</evidence>
<dbReference type="SUPFAM" id="SSF55874">
    <property type="entry name" value="ATPase domain of HSP90 chaperone/DNA topoisomerase II/histidine kinase"/>
    <property type="match status" value="1"/>
</dbReference>
<dbReference type="InterPro" id="IPR003661">
    <property type="entry name" value="HisK_dim/P_dom"/>
</dbReference>
<dbReference type="STRING" id="758825.SAMN02982985_04232"/>
<proteinExistence type="predicted"/>
<dbReference type="EC" id="2.7.13.3" evidence="4"/>
<dbReference type="FunFam" id="1.10.287.130:FF:000002">
    <property type="entry name" value="Two-component osmosensing histidine kinase"/>
    <property type="match status" value="1"/>
</dbReference>
<dbReference type="Gene3D" id="1.10.287.130">
    <property type="match status" value="1"/>
</dbReference>
<evidence type="ECO:0000259" key="25">
    <source>
        <dbReference type="PROSITE" id="PS50110"/>
    </source>
</evidence>
<dbReference type="CDD" id="cd12915">
    <property type="entry name" value="PDC2_DGC_like"/>
    <property type="match status" value="1"/>
</dbReference>
<dbReference type="Gene3D" id="3.40.50.2300">
    <property type="match status" value="2"/>
</dbReference>
<keyword evidence="13" id="KW-0067">ATP-binding</keyword>
<dbReference type="SUPFAM" id="SSF52172">
    <property type="entry name" value="CheY-like"/>
    <property type="match status" value="2"/>
</dbReference>
<dbReference type="InterPro" id="IPR001610">
    <property type="entry name" value="PAC"/>
</dbReference>
<dbReference type="SUPFAM" id="SSF55785">
    <property type="entry name" value="PYP-like sensor domain (PAS domain)"/>
    <property type="match status" value="1"/>
</dbReference>
<dbReference type="InterPro" id="IPR036097">
    <property type="entry name" value="HisK_dim/P_sf"/>
</dbReference>
<dbReference type="InterPro" id="IPR000700">
    <property type="entry name" value="PAS-assoc_C"/>
</dbReference>
<dbReference type="CDD" id="cd12914">
    <property type="entry name" value="PDC1_DGC_like"/>
    <property type="match status" value="1"/>
</dbReference>
<keyword evidence="7 22" id="KW-0597">Phosphoprotein</keyword>
<evidence type="ECO:0000256" key="18">
    <source>
        <dbReference type="ARBA" id="ARBA00058004"/>
    </source>
</evidence>
<evidence type="ECO:0000256" key="10">
    <source>
        <dbReference type="ARBA" id="ARBA00022729"/>
    </source>
</evidence>
<keyword evidence="8" id="KW-0808">Transferase</keyword>
<accession>A0A1I4R7J9</accession>